<reference evidence="3 4" key="2">
    <citation type="submission" date="2023-11" db="EMBL/GenBank/DDBJ databases">
        <authorList>
            <person name="Lara A.C."/>
            <person name="Chronakova A."/>
        </authorList>
    </citation>
    <scope>NUCLEOTIDE SEQUENCE [LARGE SCALE GENOMIC DNA]</scope>
    <source>
        <strain evidence="3 4">BCCO 10_0856</strain>
    </source>
</reference>
<reference evidence="3 4" key="1">
    <citation type="submission" date="2023-11" db="EMBL/GenBank/DDBJ databases">
        <title>Lentzea sokolovensis, sp. nov., Lentzea kristufkii, sp. nov., and Lentzea miocenensis, sp. nov., rare actinobacteria from Sokolov Coal Basin, Miocene lacustrine sediment, Czech Republic.</title>
        <authorList>
            <person name="Lara A."/>
            <person name="Kotroba L."/>
            <person name="Nouioui I."/>
            <person name="Neumann-Schaal M."/>
            <person name="Mast Y."/>
            <person name="Chronakova A."/>
        </authorList>
    </citation>
    <scope>NUCLEOTIDE SEQUENCE [LARGE SCALE GENOMIC DNA]</scope>
    <source>
        <strain evidence="3 4">BCCO 10_0856</strain>
    </source>
</reference>
<sequence length="161" mass="16601">MTSPLDQPLENDISAELKERKTGFGKTTVVLGVAVLAIVAFVGGVFVQKSFGASETPARQNVAGRQFNGTPPSGAQQRPNGGNFGRGTIGTIDHVEGTTVYVKTQNGQIVKVSTSDTTKVEVTSEGKLADLKAGQQVVVQGQAGSDGTVTGQTITQRPATG</sequence>
<feature type="compositionally biased region" description="Polar residues" evidence="1">
    <location>
        <begin position="67"/>
        <end position="80"/>
    </location>
</feature>
<keyword evidence="2" id="KW-0472">Membrane</keyword>
<evidence type="ECO:0000313" key="3">
    <source>
        <dbReference type="EMBL" id="MDX8030202.1"/>
    </source>
</evidence>
<evidence type="ECO:0000313" key="4">
    <source>
        <dbReference type="Proteomes" id="UP001285521"/>
    </source>
</evidence>
<evidence type="ECO:0000256" key="2">
    <source>
        <dbReference type="SAM" id="Phobius"/>
    </source>
</evidence>
<feature type="region of interest" description="Disordered" evidence="1">
    <location>
        <begin position="57"/>
        <end position="88"/>
    </location>
</feature>
<name>A0ABU4SWD5_9PSEU</name>
<keyword evidence="2" id="KW-0812">Transmembrane</keyword>
<comment type="caution">
    <text evidence="3">The sequence shown here is derived from an EMBL/GenBank/DDBJ whole genome shotgun (WGS) entry which is preliminary data.</text>
</comment>
<feature type="transmembrane region" description="Helical" evidence="2">
    <location>
        <begin position="28"/>
        <end position="47"/>
    </location>
</feature>
<proteinExistence type="predicted"/>
<evidence type="ECO:0008006" key="5">
    <source>
        <dbReference type="Google" id="ProtNLM"/>
    </source>
</evidence>
<keyword evidence="4" id="KW-1185">Reference proteome</keyword>
<accession>A0ABU4SWD5</accession>
<evidence type="ECO:0000256" key="1">
    <source>
        <dbReference type="SAM" id="MobiDB-lite"/>
    </source>
</evidence>
<dbReference type="Proteomes" id="UP001285521">
    <property type="component" value="Unassembled WGS sequence"/>
</dbReference>
<dbReference type="EMBL" id="JAXAVW010000005">
    <property type="protein sequence ID" value="MDX8030202.1"/>
    <property type="molecule type" value="Genomic_DNA"/>
</dbReference>
<dbReference type="RefSeq" id="WP_319965212.1">
    <property type="nucleotide sequence ID" value="NZ_JAXAVW010000005.1"/>
</dbReference>
<keyword evidence="2" id="KW-1133">Transmembrane helix</keyword>
<organism evidence="3 4">
    <name type="scientific">Lentzea miocenica</name>
    <dbReference type="NCBI Taxonomy" id="3095431"/>
    <lineage>
        <taxon>Bacteria</taxon>
        <taxon>Bacillati</taxon>
        <taxon>Actinomycetota</taxon>
        <taxon>Actinomycetes</taxon>
        <taxon>Pseudonocardiales</taxon>
        <taxon>Pseudonocardiaceae</taxon>
        <taxon>Lentzea</taxon>
    </lineage>
</organism>
<gene>
    <name evidence="3" type="ORF">SK803_08265</name>
</gene>
<protein>
    <recommendedName>
        <fullName evidence="5">DUF5666 domain-containing protein</fullName>
    </recommendedName>
</protein>